<dbReference type="Proteomes" id="UP001303046">
    <property type="component" value="Unassembled WGS sequence"/>
</dbReference>
<accession>A0ABR1CA99</accession>
<name>A0ABR1CA99_NECAM</name>
<organism evidence="1 2">
    <name type="scientific">Necator americanus</name>
    <name type="common">Human hookworm</name>
    <dbReference type="NCBI Taxonomy" id="51031"/>
    <lineage>
        <taxon>Eukaryota</taxon>
        <taxon>Metazoa</taxon>
        <taxon>Ecdysozoa</taxon>
        <taxon>Nematoda</taxon>
        <taxon>Chromadorea</taxon>
        <taxon>Rhabditida</taxon>
        <taxon>Rhabditina</taxon>
        <taxon>Rhabditomorpha</taxon>
        <taxon>Strongyloidea</taxon>
        <taxon>Ancylostomatidae</taxon>
        <taxon>Bunostominae</taxon>
        <taxon>Necator</taxon>
    </lineage>
</organism>
<sequence>MEKNCLIATCDSRGVDTVANTSIATRTDAFEQPTTRIGRLQVRRCVSTSALTLIDYALPSSSEKEMERRKSRKIAKAMSSLIVASLVDVWEKTPVSRKYRANTSARTLTNYRQATNSLPNSRGREVIKEDLVEKSSSLG</sequence>
<gene>
    <name evidence="1" type="primary">Necator_chrII.g6012</name>
    <name evidence="1" type="ORF">RB195_018219</name>
</gene>
<reference evidence="1 2" key="1">
    <citation type="submission" date="2023-08" db="EMBL/GenBank/DDBJ databases">
        <title>A Necator americanus chromosomal reference genome.</title>
        <authorList>
            <person name="Ilik V."/>
            <person name="Petrzelkova K.J."/>
            <person name="Pardy F."/>
            <person name="Fuh T."/>
            <person name="Niatou-Singa F.S."/>
            <person name="Gouil Q."/>
            <person name="Baker L."/>
            <person name="Ritchie M.E."/>
            <person name="Jex A.R."/>
            <person name="Gazzola D."/>
            <person name="Li H."/>
            <person name="Toshio Fujiwara R."/>
            <person name="Zhan B."/>
            <person name="Aroian R.V."/>
            <person name="Pafco B."/>
            <person name="Schwarz E.M."/>
        </authorList>
    </citation>
    <scope>NUCLEOTIDE SEQUENCE [LARGE SCALE GENOMIC DNA]</scope>
    <source>
        <strain evidence="1 2">Aroian</strain>
        <tissue evidence="1">Whole animal</tissue>
    </source>
</reference>
<protein>
    <submittedName>
        <fullName evidence="1">Uncharacterized protein</fullName>
    </submittedName>
</protein>
<evidence type="ECO:0000313" key="2">
    <source>
        <dbReference type="Proteomes" id="UP001303046"/>
    </source>
</evidence>
<proteinExistence type="predicted"/>
<comment type="caution">
    <text evidence="1">The sequence shown here is derived from an EMBL/GenBank/DDBJ whole genome shotgun (WGS) entry which is preliminary data.</text>
</comment>
<keyword evidence="2" id="KW-1185">Reference proteome</keyword>
<dbReference type="EMBL" id="JAVFWL010000002">
    <property type="protein sequence ID" value="KAK6734894.1"/>
    <property type="molecule type" value="Genomic_DNA"/>
</dbReference>
<evidence type="ECO:0000313" key="1">
    <source>
        <dbReference type="EMBL" id="KAK6734894.1"/>
    </source>
</evidence>